<dbReference type="InterPro" id="IPR013783">
    <property type="entry name" value="Ig-like_fold"/>
</dbReference>
<dbReference type="Gene3D" id="2.60.40.10">
    <property type="entry name" value="Immunoglobulins"/>
    <property type="match status" value="2"/>
</dbReference>
<feature type="domain" description="Ig-like" evidence="8">
    <location>
        <begin position="27"/>
        <end position="140"/>
    </location>
</feature>
<protein>
    <submittedName>
        <fullName evidence="10">Selection and upkeep of intraepithelial T-cells protein 8-like isoform X2</fullName>
    </submittedName>
</protein>
<evidence type="ECO:0000256" key="4">
    <source>
        <dbReference type="ARBA" id="ARBA00022989"/>
    </source>
</evidence>
<organism evidence="9 10">
    <name type="scientific">Cricetulus griseus</name>
    <name type="common">Chinese hamster</name>
    <name type="synonym">Cricetulus barabensis griseus</name>
    <dbReference type="NCBI Taxonomy" id="10029"/>
    <lineage>
        <taxon>Eukaryota</taxon>
        <taxon>Metazoa</taxon>
        <taxon>Chordata</taxon>
        <taxon>Craniata</taxon>
        <taxon>Vertebrata</taxon>
        <taxon>Euteleostomi</taxon>
        <taxon>Mammalia</taxon>
        <taxon>Eutheria</taxon>
        <taxon>Euarchontoglires</taxon>
        <taxon>Glires</taxon>
        <taxon>Rodentia</taxon>
        <taxon>Myomorpha</taxon>
        <taxon>Muroidea</taxon>
        <taxon>Cricetidae</taxon>
        <taxon>Cricetinae</taxon>
        <taxon>Cricetulus</taxon>
    </lineage>
</organism>
<dbReference type="Pfam" id="PF22705">
    <property type="entry name" value="C2-set_3"/>
    <property type="match status" value="1"/>
</dbReference>
<evidence type="ECO:0000256" key="5">
    <source>
        <dbReference type="ARBA" id="ARBA00023136"/>
    </source>
</evidence>
<evidence type="ECO:0000256" key="1">
    <source>
        <dbReference type="ARBA" id="ARBA00004370"/>
    </source>
</evidence>
<feature type="domain" description="Ig-like" evidence="8">
    <location>
        <begin position="162"/>
        <end position="234"/>
    </location>
</feature>
<accession>A0A9J7FED1</accession>
<dbReference type="InterPro" id="IPR050504">
    <property type="entry name" value="IgSF_BTN/MOG"/>
</dbReference>
<dbReference type="SMART" id="SM00406">
    <property type="entry name" value="IGv"/>
    <property type="match status" value="1"/>
</dbReference>
<dbReference type="GO" id="GO:0005102">
    <property type="term" value="F:signaling receptor binding"/>
    <property type="evidence" value="ECO:0007669"/>
    <property type="project" value="TreeGrafter"/>
</dbReference>
<dbReference type="FunFam" id="2.60.40.10:FF:000208">
    <property type="entry name" value="Butyrophilin subfamily 1 member A1"/>
    <property type="match status" value="1"/>
</dbReference>
<dbReference type="PROSITE" id="PS50835">
    <property type="entry name" value="IG_LIKE"/>
    <property type="match status" value="2"/>
</dbReference>
<dbReference type="InterPro" id="IPR013106">
    <property type="entry name" value="Ig_V-set"/>
</dbReference>
<dbReference type="Pfam" id="PF07686">
    <property type="entry name" value="V-set"/>
    <property type="match status" value="1"/>
</dbReference>
<dbReference type="GO" id="GO:0009897">
    <property type="term" value="C:external side of plasma membrane"/>
    <property type="evidence" value="ECO:0007669"/>
    <property type="project" value="TreeGrafter"/>
</dbReference>
<dbReference type="InterPro" id="IPR007110">
    <property type="entry name" value="Ig-like_dom"/>
</dbReference>
<sequence>MMKLTYSYISGYHICLIFLQVIASTSENLMVTAPIEHLVARVGVQAELSCQVTPPRSVEYMEVRWFRSGHSKPVYLYKGSHGANGEAAPEYVNRIEFVKEAIGKGKVALRIHNISISDDGLYQCLFNDSAFSYVASTNLSVAAFGLKTQIHVQSPGFGGIIVECFTAGWFPRPQMEWRDSKGEVVPYDSISHSQDGERFFHMKTTLLLRNQSQESITCCVLNPLTGEEKQTNLILASNEIYNKE</sequence>
<keyword evidence="7" id="KW-0393">Immunoglobulin domain</keyword>
<keyword evidence="6" id="KW-1015">Disulfide bond</keyword>
<evidence type="ECO:0000256" key="3">
    <source>
        <dbReference type="ARBA" id="ARBA00022729"/>
    </source>
</evidence>
<evidence type="ECO:0000256" key="6">
    <source>
        <dbReference type="ARBA" id="ARBA00023157"/>
    </source>
</evidence>
<dbReference type="OrthoDB" id="9049620at2759"/>
<dbReference type="KEGG" id="cge:100758132"/>
<dbReference type="InterPro" id="IPR053896">
    <property type="entry name" value="BTN3A2-like_Ig-C"/>
</dbReference>
<dbReference type="InterPro" id="IPR036179">
    <property type="entry name" value="Ig-like_dom_sf"/>
</dbReference>
<dbReference type="GeneID" id="100758132"/>
<reference evidence="10" key="3">
    <citation type="submission" date="2025-08" db="UniProtKB">
        <authorList>
            <consortium name="RefSeq"/>
        </authorList>
    </citation>
    <scope>IDENTIFICATION</scope>
    <source>
        <strain evidence="10">17A/GY</strain>
        <tissue evidence="10">Liver</tissue>
    </source>
</reference>
<dbReference type="FunFam" id="2.60.40.10:FF:000088">
    <property type="entry name" value="Butyrophilin subfamily 1 member A1"/>
    <property type="match status" value="1"/>
</dbReference>
<dbReference type="AlphaFoldDB" id="A0A9J7FED1"/>
<dbReference type="SUPFAM" id="SSF48726">
    <property type="entry name" value="Immunoglobulin"/>
    <property type="match status" value="2"/>
</dbReference>
<dbReference type="RefSeq" id="XP_027258084.1">
    <property type="nucleotide sequence ID" value="XM_027402283.1"/>
</dbReference>
<evidence type="ECO:0000256" key="2">
    <source>
        <dbReference type="ARBA" id="ARBA00022692"/>
    </source>
</evidence>
<proteinExistence type="predicted"/>
<dbReference type="Proteomes" id="UP001108280">
    <property type="component" value="Chromosome 2"/>
</dbReference>
<evidence type="ECO:0000313" key="10">
    <source>
        <dbReference type="RefSeq" id="XP_027258084.1"/>
    </source>
</evidence>
<name>A0A9J7FED1_CRIGR</name>
<comment type="subcellular location">
    <subcellularLocation>
        <location evidence="1">Membrane</location>
    </subcellularLocation>
</comment>
<dbReference type="GO" id="GO:0050852">
    <property type="term" value="P:T cell receptor signaling pathway"/>
    <property type="evidence" value="ECO:0007669"/>
    <property type="project" value="TreeGrafter"/>
</dbReference>
<reference evidence="9" key="1">
    <citation type="journal article" date="2018" name="Biotechnol. Bioeng.">
        <title>A reference genome of the Chinese hamster based on a hybrid assembly strategy.</title>
        <authorList>
            <person name="Rupp O."/>
            <person name="MacDonald M.L."/>
            <person name="Li S."/>
            <person name="Dhiman H."/>
            <person name="Polson S."/>
            <person name="Griep S."/>
            <person name="Heffner K."/>
            <person name="Hernandez I."/>
            <person name="Brinkrolf K."/>
            <person name="Jadhav V."/>
            <person name="Samoudi M."/>
            <person name="Hao H."/>
            <person name="Kingham B."/>
            <person name="Goesmann A."/>
            <person name="Betenbaugh M.J."/>
            <person name="Lewis N.E."/>
            <person name="Borth N."/>
            <person name="Lee K.H."/>
        </authorList>
    </citation>
    <scope>NUCLEOTIDE SEQUENCE [LARGE SCALE GENOMIC DNA]</scope>
    <source>
        <strain evidence="9">17A/GY</strain>
    </source>
</reference>
<keyword evidence="3" id="KW-0732">Signal</keyword>
<dbReference type="PANTHER" id="PTHR24100">
    <property type="entry name" value="BUTYROPHILIN"/>
    <property type="match status" value="1"/>
</dbReference>
<keyword evidence="5" id="KW-0472">Membrane</keyword>
<dbReference type="GO" id="GO:0001817">
    <property type="term" value="P:regulation of cytokine production"/>
    <property type="evidence" value="ECO:0007669"/>
    <property type="project" value="TreeGrafter"/>
</dbReference>
<gene>
    <name evidence="10" type="primary">LOC100758132</name>
</gene>
<keyword evidence="4" id="KW-1133">Transmembrane helix</keyword>
<evidence type="ECO:0000259" key="8">
    <source>
        <dbReference type="PROSITE" id="PS50835"/>
    </source>
</evidence>
<dbReference type="InterPro" id="IPR003599">
    <property type="entry name" value="Ig_sub"/>
</dbReference>
<reference evidence="9" key="2">
    <citation type="journal article" date="2020" name="Biotechnol. Bioeng.">
        <title>Chromosome-scale scaffolds for the Chinese hamster reference genome assembly to facilitate the study of the CHO epigenome.</title>
        <authorList>
            <person name="Hilliard W."/>
            <person name="MacDonald M."/>
            <person name="Lee K.H."/>
        </authorList>
    </citation>
    <scope>NUCLEOTIDE SEQUENCE [LARGE SCALE GENOMIC DNA]</scope>
    <source>
        <strain evidence="9">17A/GY</strain>
    </source>
</reference>
<keyword evidence="2" id="KW-0812">Transmembrane</keyword>
<keyword evidence="9" id="KW-1185">Reference proteome</keyword>
<dbReference type="PANTHER" id="PTHR24100:SF51">
    <property type="entry name" value="SELECTION AND UPKEEP OF INTRAEPITHELIAL T-CELLS PROTEIN 7-RELATED"/>
    <property type="match status" value="1"/>
</dbReference>
<evidence type="ECO:0000313" key="9">
    <source>
        <dbReference type="Proteomes" id="UP001108280"/>
    </source>
</evidence>
<evidence type="ECO:0000256" key="7">
    <source>
        <dbReference type="ARBA" id="ARBA00023319"/>
    </source>
</evidence>
<dbReference type="SMART" id="SM00409">
    <property type="entry name" value="IG"/>
    <property type="match status" value="1"/>
</dbReference>